<gene>
    <name evidence="2" type="ORF">B0A66_02000</name>
</gene>
<comment type="caution">
    <text evidence="2">The sequence shown here is derived from an EMBL/GenBank/DDBJ whole genome shotgun (WGS) entry which is preliminary data.</text>
</comment>
<evidence type="ECO:0000313" key="3">
    <source>
        <dbReference type="Proteomes" id="UP000198345"/>
    </source>
</evidence>
<dbReference type="SUPFAM" id="SSF53187">
    <property type="entry name" value="Zn-dependent exopeptidases"/>
    <property type="match status" value="1"/>
</dbReference>
<dbReference type="PANTHER" id="PTHR12147:SF26">
    <property type="entry name" value="PEPTIDASE M28 DOMAIN-CONTAINING PROTEIN"/>
    <property type="match status" value="1"/>
</dbReference>
<dbReference type="GO" id="GO:0008235">
    <property type="term" value="F:metalloexopeptidase activity"/>
    <property type="evidence" value="ECO:0007669"/>
    <property type="project" value="InterPro"/>
</dbReference>
<dbReference type="Gene3D" id="3.50.30.30">
    <property type="match status" value="1"/>
</dbReference>
<reference evidence="2 3" key="1">
    <citation type="submission" date="2016-11" db="EMBL/GenBank/DDBJ databases">
        <title>Whole genomes of Flavobacteriaceae.</title>
        <authorList>
            <person name="Stine C."/>
            <person name="Li C."/>
            <person name="Tadesse D."/>
        </authorList>
    </citation>
    <scope>NUCLEOTIDE SEQUENCE [LARGE SCALE GENOMIC DNA]</scope>
    <source>
        <strain evidence="2 3">DSM 18292</strain>
    </source>
</reference>
<dbReference type="Proteomes" id="UP000198345">
    <property type="component" value="Unassembled WGS sequence"/>
</dbReference>
<dbReference type="InterPro" id="IPR007484">
    <property type="entry name" value="Peptidase_M28"/>
</dbReference>
<evidence type="ECO:0000259" key="1">
    <source>
        <dbReference type="Pfam" id="PF04389"/>
    </source>
</evidence>
<proteinExistence type="predicted"/>
<organism evidence="2 3">
    <name type="scientific">Flavobacterium hercynium</name>
    <dbReference type="NCBI Taxonomy" id="387094"/>
    <lineage>
        <taxon>Bacteria</taxon>
        <taxon>Pseudomonadati</taxon>
        <taxon>Bacteroidota</taxon>
        <taxon>Flavobacteriia</taxon>
        <taxon>Flavobacteriales</taxon>
        <taxon>Flavobacteriaceae</taxon>
        <taxon>Flavobacterium</taxon>
    </lineage>
</organism>
<dbReference type="GO" id="GO:0006508">
    <property type="term" value="P:proteolysis"/>
    <property type="evidence" value="ECO:0007669"/>
    <property type="project" value="InterPro"/>
</dbReference>
<feature type="domain" description="Peptidase M28" evidence="1">
    <location>
        <begin position="260"/>
        <end position="466"/>
    </location>
</feature>
<dbReference type="OrthoDB" id="9778250at2"/>
<dbReference type="AlphaFoldDB" id="A0A226HQJ0"/>
<evidence type="ECO:0000313" key="2">
    <source>
        <dbReference type="EMBL" id="OXA95896.1"/>
    </source>
</evidence>
<protein>
    <submittedName>
        <fullName evidence="2">Peptidase M28</fullName>
    </submittedName>
</protein>
<dbReference type="EMBL" id="MUGW01000003">
    <property type="protein sequence ID" value="OXA95896.1"/>
    <property type="molecule type" value="Genomic_DNA"/>
</dbReference>
<name>A0A226HQJ0_9FLAO</name>
<dbReference type="Gene3D" id="3.40.630.10">
    <property type="entry name" value="Zn peptidases"/>
    <property type="match status" value="1"/>
</dbReference>
<accession>A0A226HQJ0</accession>
<dbReference type="InterPro" id="IPR045175">
    <property type="entry name" value="M28_fam"/>
</dbReference>
<dbReference type="RefSeq" id="WP_089048178.1">
    <property type="nucleotide sequence ID" value="NZ_FXTV01000017.1"/>
</dbReference>
<keyword evidence="3" id="KW-1185">Reference proteome</keyword>
<sequence>MKRKILIVLIAYSEILFSQTYKKPLVTAITAKDLKTDLYQMAGDHFNGREAGTLDELKVSMWLANKAAQAGMKPAGDDGTFFQFFDLYRHQVTANTTFKIGDKNYKLWTDVLIAETTNTKVNAPLLYLGDTPIQEINSASIKGKAVVVLASKEGISDDISLFDRRYPGLVKLKYYEQLAQKGAAALIIVADELGEKSWSQVEPQMTRGVYGIEGVHEKIPVPARMPVFWLHHDQLEFLKTTKENAVAEVVSETYKYPSVNVVGKVEGTDPKLKNEYVLFSGHQDHDGVRQKYGQDSIYNGADDNASMCVAMLAIARAYKKQPGKRTALFVFHGAEERGLLGSSWYASHPTVPQKDIIAVLNGDMIGRNDINQAALLGSTAPHINSSDLVNMAMKANNEGPKFELDKLWDRPEHPEYFFFRSDHLPYVYKNIPAVFFTSVLHDQYHTPMDESENIDYIKLHKMTEWIYRTGWKLSNEIERPKVLPRARN</sequence>
<dbReference type="Pfam" id="PF04389">
    <property type="entry name" value="Peptidase_M28"/>
    <property type="match status" value="1"/>
</dbReference>
<dbReference type="PANTHER" id="PTHR12147">
    <property type="entry name" value="METALLOPEPTIDASE M28 FAMILY MEMBER"/>
    <property type="match status" value="1"/>
</dbReference>